<feature type="compositionally biased region" description="Low complexity" evidence="1">
    <location>
        <begin position="266"/>
        <end position="279"/>
    </location>
</feature>
<name>A0A2K3DJ79_CHLRE</name>
<protein>
    <submittedName>
        <fullName evidence="2">Uncharacterized protein</fullName>
    </submittedName>
</protein>
<accession>A0A2K3DJ79</accession>
<feature type="region of interest" description="Disordered" evidence="1">
    <location>
        <begin position="683"/>
        <end position="741"/>
    </location>
</feature>
<feature type="region of interest" description="Disordered" evidence="1">
    <location>
        <begin position="604"/>
        <end position="635"/>
    </location>
</feature>
<feature type="compositionally biased region" description="Basic and acidic residues" evidence="1">
    <location>
        <begin position="299"/>
        <end position="309"/>
    </location>
</feature>
<evidence type="ECO:0000313" key="2">
    <source>
        <dbReference type="EMBL" id="PNW80592.1"/>
    </source>
</evidence>
<dbReference type="Pfam" id="PF07173">
    <property type="entry name" value="GRDP-like"/>
    <property type="match status" value="1"/>
</dbReference>
<dbReference type="AlphaFoldDB" id="A0A2K3DJ79"/>
<dbReference type="STRING" id="3055.A0A2K3DJ79"/>
<proteinExistence type="predicted"/>
<feature type="region of interest" description="Disordered" evidence="1">
    <location>
        <begin position="266"/>
        <end position="309"/>
    </location>
</feature>
<feature type="compositionally biased region" description="Pro residues" evidence="1">
    <location>
        <begin position="612"/>
        <end position="630"/>
    </location>
</feature>
<dbReference type="PANTHER" id="PTHR34365:SF7">
    <property type="entry name" value="GLYCINE-RICH DOMAIN-CONTAINING PROTEIN 1"/>
    <property type="match status" value="1"/>
</dbReference>
<dbReference type="RefSeq" id="XP_042922584.1">
    <property type="nucleotide sequence ID" value="XM_043064016.1"/>
</dbReference>
<dbReference type="InterPro" id="IPR009836">
    <property type="entry name" value="GRDP-like"/>
</dbReference>
<dbReference type="InParanoid" id="A0A2K3DJ79"/>
<dbReference type="PaxDb" id="3055-EDP07132"/>
<evidence type="ECO:0000256" key="1">
    <source>
        <dbReference type="SAM" id="MobiDB-lite"/>
    </source>
</evidence>
<gene>
    <name evidence="2" type="ORF">CHLRE_07g324150v5</name>
</gene>
<dbReference type="ExpressionAtlas" id="A0A2K3DJ79">
    <property type="expression patterns" value="baseline"/>
</dbReference>
<dbReference type="PANTHER" id="PTHR34365">
    <property type="entry name" value="ENOLASE (DUF1399)"/>
    <property type="match status" value="1"/>
</dbReference>
<feature type="compositionally biased region" description="Gly residues" evidence="1">
    <location>
        <begin position="288"/>
        <end position="298"/>
    </location>
</feature>
<dbReference type="OrthoDB" id="2684236at2759"/>
<dbReference type="Gramene" id="PNW80592">
    <property type="protein sequence ID" value="PNW80592"/>
    <property type="gene ID" value="CHLRE_07g324150v5"/>
</dbReference>
<reference evidence="2 3" key="1">
    <citation type="journal article" date="2007" name="Science">
        <title>The Chlamydomonas genome reveals the evolution of key animal and plant functions.</title>
        <authorList>
            <person name="Merchant S.S."/>
            <person name="Prochnik S.E."/>
            <person name="Vallon O."/>
            <person name="Harris E.H."/>
            <person name="Karpowicz S.J."/>
            <person name="Witman G.B."/>
            <person name="Terry A."/>
            <person name="Salamov A."/>
            <person name="Fritz-Laylin L.K."/>
            <person name="Marechal-Drouard L."/>
            <person name="Marshall W.F."/>
            <person name="Qu L.H."/>
            <person name="Nelson D.R."/>
            <person name="Sanderfoot A.A."/>
            <person name="Spalding M.H."/>
            <person name="Kapitonov V.V."/>
            <person name="Ren Q."/>
            <person name="Ferris P."/>
            <person name="Lindquist E."/>
            <person name="Shapiro H."/>
            <person name="Lucas S.M."/>
            <person name="Grimwood J."/>
            <person name="Schmutz J."/>
            <person name="Cardol P."/>
            <person name="Cerutti H."/>
            <person name="Chanfreau G."/>
            <person name="Chen C.L."/>
            <person name="Cognat V."/>
            <person name="Croft M.T."/>
            <person name="Dent R."/>
            <person name="Dutcher S."/>
            <person name="Fernandez E."/>
            <person name="Fukuzawa H."/>
            <person name="Gonzalez-Ballester D."/>
            <person name="Gonzalez-Halphen D."/>
            <person name="Hallmann A."/>
            <person name="Hanikenne M."/>
            <person name="Hippler M."/>
            <person name="Inwood W."/>
            <person name="Jabbari K."/>
            <person name="Kalanon M."/>
            <person name="Kuras R."/>
            <person name="Lefebvre P.A."/>
            <person name="Lemaire S.D."/>
            <person name="Lobanov A.V."/>
            <person name="Lohr M."/>
            <person name="Manuell A."/>
            <person name="Meier I."/>
            <person name="Mets L."/>
            <person name="Mittag M."/>
            <person name="Mittelmeier T."/>
            <person name="Moroney J.V."/>
            <person name="Moseley J."/>
            <person name="Napoli C."/>
            <person name="Nedelcu A.M."/>
            <person name="Niyogi K."/>
            <person name="Novoselov S.V."/>
            <person name="Paulsen I.T."/>
            <person name="Pazour G."/>
            <person name="Purton S."/>
            <person name="Ral J.P."/>
            <person name="Riano-Pachon D.M."/>
            <person name="Riekhof W."/>
            <person name="Rymarquis L."/>
            <person name="Schroda M."/>
            <person name="Stern D."/>
            <person name="Umen J."/>
            <person name="Willows R."/>
            <person name="Wilson N."/>
            <person name="Zimmer S.L."/>
            <person name="Allmer J."/>
            <person name="Balk J."/>
            <person name="Bisova K."/>
            <person name="Chen C.J."/>
            <person name="Elias M."/>
            <person name="Gendler K."/>
            <person name="Hauser C."/>
            <person name="Lamb M.R."/>
            <person name="Ledford H."/>
            <person name="Long J.C."/>
            <person name="Minagawa J."/>
            <person name="Page M.D."/>
            <person name="Pan J."/>
            <person name="Pootakham W."/>
            <person name="Roje S."/>
            <person name="Rose A."/>
            <person name="Stahlberg E."/>
            <person name="Terauchi A.M."/>
            <person name="Yang P."/>
            <person name="Ball S."/>
            <person name="Bowler C."/>
            <person name="Dieckmann C.L."/>
            <person name="Gladyshev V.N."/>
            <person name="Green P."/>
            <person name="Jorgensen R."/>
            <person name="Mayfield S."/>
            <person name="Mueller-Roeber B."/>
            <person name="Rajamani S."/>
            <person name="Sayre R.T."/>
            <person name="Brokstein P."/>
            <person name="Dubchak I."/>
            <person name="Goodstein D."/>
            <person name="Hornick L."/>
            <person name="Huang Y.W."/>
            <person name="Jhaveri J."/>
            <person name="Luo Y."/>
            <person name="Martinez D."/>
            <person name="Ngau W.C."/>
            <person name="Otillar B."/>
            <person name="Poliakov A."/>
            <person name="Porter A."/>
            <person name="Szajkowski L."/>
            <person name="Werner G."/>
            <person name="Zhou K."/>
            <person name="Grigoriev I.V."/>
            <person name="Rokhsar D.S."/>
            <person name="Grossman A.R."/>
        </authorList>
    </citation>
    <scope>NUCLEOTIDE SEQUENCE [LARGE SCALE GENOMIC DNA]</scope>
    <source>
        <strain evidence="3">CC-503</strain>
    </source>
</reference>
<keyword evidence="3" id="KW-1185">Reference proteome</keyword>
<dbReference type="GeneID" id="5726614"/>
<dbReference type="Proteomes" id="UP000006906">
    <property type="component" value="Chromosome 7"/>
</dbReference>
<sequence>MPQGRITAEEQTKEPRERCVELLRLLAAVDTFPRGGLCSGYYAVCAALRYLQVWRPSLVHLNQQDALPPLDVAWAWLVARQQPIPYRALGSGNGPYATAFLFGVTSDRDRRCWAEAVAKAAAAAAADAEGVGSRAGLAGQAAWPPPPPVPGEQPWAGISTELLQEAVELAEDMQRFSTLLRSWLRPQFLDTDFLVRAQFRYSQFLELHALNPHTVLVPTADIALMWHTHIALHGEYARSCGELFPAAPAPAPATITTTTTTTTTMASATASAASDHAAPSQPPLPDSGTGGKCQGGEGSHSEGSHGEGSHKVGYLFSPDYLRLRGIQLEAAFAETARLYEEQYGEPYLSYDVAWIPPGEVYPAADPAGPLSALLDVFNAVPAAASDAPATHLAQQVPSTRLQSPNAPKWHAAAAPRAGGHALFTLWLIARTLAEGPPFPRLSMRVGQTGVTGAAEADAAAATCCGCFGAPRRALPAERVLGLASVAQTGGSEAVGDVSAPKLSVLSDLFALAIGERIGLLYHMRLLPAWTEHPFLACIRERPGLWVPPRTVVVSPSQTSVDSTKRDGSRFAAVVVAAANDARPGGVGTTPAAPDRLVLRKEVQFEAADSEPDSPPPAGGTAPLSPPPPPQDATLNRVWEPAPSACQGGRYAVTDCERFMDSTAPLGPQLAGLAEALGGPLSVEALPSSQSGRELVAGSRRLLGRRSETASRRPRSSSMRRARDAGGGGGSSTTDAGEATRPIQDLLRKQQWLVEVRRVVRGRAEEPFDPHARGLRYTPGSATLTEGAGLGLELPVNRSRDADGSVGAGGAETAGDRVADRRAVRSIADVYDLEVELQLVTAVAVVLPAAVDTSGGRRDP</sequence>
<organism evidence="2 3">
    <name type="scientific">Chlamydomonas reinhardtii</name>
    <name type="common">Chlamydomonas smithii</name>
    <dbReference type="NCBI Taxonomy" id="3055"/>
    <lineage>
        <taxon>Eukaryota</taxon>
        <taxon>Viridiplantae</taxon>
        <taxon>Chlorophyta</taxon>
        <taxon>core chlorophytes</taxon>
        <taxon>Chlorophyceae</taxon>
        <taxon>CS clade</taxon>
        <taxon>Chlamydomonadales</taxon>
        <taxon>Chlamydomonadaceae</taxon>
        <taxon>Chlamydomonas</taxon>
    </lineage>
</organism>
<dbReference type="EMBL" id="CM008968">
    <property type="protein sequence ID" value="PNW80592.1"/>
    <property type="molecule type" value="Genomic_DNA"/>
</dbReference>
<evidence type="ECO:0000313" key="3">
    <source>
        <dbReference type="Proteomes" id="UP000006906"/>
    </source>
</evidence>
<dbReference type="KEGG" id="cre:CHLRE_07g324150v5"/>